<reference evidence="1" key="1">
    <citation type="submission" date="2018-10" db="EMBL/GenBank/DDBJ databases">
        <title>Hidden diversity of soil giant viruses.</title>
        <authorList>
            <person name="Schulz F."/>
            <person name="Alteio L."/>
            <person name="Goudeau D."/>
            <person name="Ryan E.M."/>
            <person name="Malmstrom R.R."/>
            <person name="Blanchard J."/>
            <person name="Woyke T."/>
        </authorList>
    </citation>
    <scope>NUCLEOTIDE SEQUENCE</scope>
    <source>
        <strain evidence="1">SOV1</strain>
    </source>
</reference>
<sequence>MFSVLLNVKESRTLLTKIQDDQPTLFLSNGYILFIQPEEPEGYFRVEFSAGQDDVAVTAHQNEPEVWLSIEKLDRDRDLIITVSLLQFYCNEYLDSNLYFQLKRELNVERTKYNLTYILKYGVTEVYMKEKLEFPIIDIPKGAMLICSKDLVREHIPLSITKGFLQDAVRELGIRQFSQKTSGDESCSCTSSRALLSGNSKIDTSQLVYVTGPTTNDLYLFFEEPALFADEALQEFIVELNSKIDSYIQLQLFPSSYSGEQKSHMKQLSNGQFELTFPIEKNFPLYREAWRFSLTLTSLSEFYQILEQLSFEDFIIRFYNEHCIILVIHTTDLERAAYIKFLFNRNFNKSSQIKLSLGYNHEALNFKNALNDSDMNISKILKINTST</sequence>
<dbReference type="EMBL" id="MK072490">
    <property type="protein sequence ID" value="AYV85992.1"/>
    <property type="molecule type" value="Genomic_DNA"/>
</dbReference>
<gene>
    <name evidence="1" type="ORF">Solivirus2_63</name>
</gene>
<evidence type="ECO:0000313" key="1">
    <source>
        <dbReference type="EMBL" id="AYV85992.1"/>
    </source>
</evidence>
<name>A0A3G5AFP0_9VIRU</name>
<proteinExistence type="predicted"/>
<protein>
    <submittedName>
        <fullName evidence="1">Uncharacterized protein</fullName>
    </submittedName>
</protein>
<organism evidence="1">
    <name type="scientific">Solivirus sp</name>
    <dbReference type="NCBI Taxonomy" id="2487772"/>
    <lineage>
        <taxon>Viruses</taxon>
        <taxon>Pithoviruses</taxon>
    </lineage>
</organism>
<accession>A0A3G5AFP0</accession>